<sequence>MKDMTRRMIDAVEFVEAHSTLIKVKDSELRYVSKLLIEHSLVIRVADDRNVYIAKNHYKLIYDSIAEMPEFQELVENDLQNQIRNEVVAWKKGKRIRFDTRLADTKLMKFSKILRKQKGTLKKVYIKIDGELKESVLIDKRLADHLQEIFKEKLQYKN</sequence>
<evidence type="ECO:0000313" key="5">
    <source>
        <dbReference type="Proteomes" id="UP000294063"/>
    </source>
</evidence>
<dbReference type="Proteomes" id="UP000294166">
    <property type="component" value="Unassembled WGS sequence"/>
</dbReference>
<keyword evidence="6" id="KW-1185">Reference proteome</keyword>
<dbReference type="EMBL" id="SEZN01000027">
    <property type="protein sequence ID" value="RYU63339.1"/>
    <property type="molecule type" value="Genomic_DNA"/>
</dbReference>
<dbReference type="Proteomes" id="UP000293465">
    <property type="component" value="Unassembled WGS sequence"/>
</dbReference>
<dbReference type="AlphaFoldDB" id="A0A4Q5KX82"/>
<dbReference type="GeneID" id="56274775"/>
<dbReference type="EMBL" id="SEZK01000016">
    <property type="protein sequence ID" value="RYU51057.1"/>
    <property type="molecule type" value="Genomic_DNA"/>
</dbReference>
<comment type="caution">
    <text evidence="2">The sequence shown here is derived from an EMBL/GenBank/DDBJ whole genome shotgun (WGS) entry which is preliminary data.</text>
</comment>
<evidence type="ECO:0000313" key="6">
    <source>
        <dbReference type="Proteomes" id="UP000294166"/>
    </source>
</evidence>
<evidence type="ECO:0000313" key="3">
    <source>
        <dbReference type="EMBL" id="RYU63339.1"/>
    </source>
</evidence>
<accession>A0A4Q5KX82</accession>
<dbReference type="OrthoDB" id="9974980at2"/>
<reference evidence="4 5" key="1">
    <citation type="submission" date="2019-02" db="EMBL/GenBank/DDBJ databases">
        <title>Genome sequences of Aliivibrio finisterrensis strains from farmed Atlantic salmon.</title>
        <authorList>
            <person name="Bowman J.P."/>
        </authorList>
    </citation>
    <scope>NUCLEOTIDE SEQUENCE [LARGE SCALE GENOMIC DNA]</scope>
    <source>
        <strain evidence="3 6">A21</strain>
        <strain evidence="1 4">A32</strain>
        <strain evidence="2 5">A46</strain>
    </source>
</reference>
<organism evidence="2 5">
    <name type="scientific">Aliivibrio finisterrensis</name>
    <dbReference type="NCBI Taxonomy" id="511998"/>
    <lineage>
        <taxon>Bacteria</taxon>
        <taxon>Pseudomonadati</taxon>
        <taxon>Pseudomonadota</taxon>
        <taxon>Gammaproteobacteria</taxon>
        <taxon>Vibrionales</taxon>
        <taxon>Vibrionaceae</taxon>
        <taxon>Aliivibrio</taxon>
    </lineage>
</organism>
<evidence type="ECO:0000313" key="2">
    <source>
        <dbReference type="EMBL" id="RYU51057.1"/>
    </source>
</evidence>
<proteinExistence type="predicted"/>
<name>A0A4Q5KX82_9GAMM</name>
<evidence type="ECO:0000313" key="4">
    <source>
        <dbReference type="Proteomes" id="UP000293465"/>
    </source>
</evidence>
<gene>
    <name evidence="1" type="ORF">ERW49_06945</name>
    <name evidence="3" type="ORF">ERW53_14170</name>
    <name evidence="2" type="ORF">ERW57_10405</name>
</gene>
<evidence type="ECO:0000313" key="1">
    <source>
        <dbReference type="EMBL" id="RYU46866.1"/>
    </source>
</evidence>
<dbReference type="Proteomes" id="UP000294063">
    <property type="component" value="Unassembled WGS sequence"/>
</dbReference>
<protein>
    <submittedName>
        <fullName evidence="2">Uncharacterized protein</fullName>
    </submittedName>
</protein>
<dbReference type="RefSeq" id="WP_130043371.1">
    <property type="nucleotide sequence ID" value="NZ_SEZJ01000005.1"/>
</dbReference>
<dbReference type="EMBL" id="SEZJ01000005">
    <property type="protein sequence ID" value="RYU46866.1"/>
    <property type="molecule type" value="Genomic_DNA"/>
</dbReference>